<comment type="caution">
    <text evidence="8">The sequence shown here is derived from an EMBL/GenBank/DDBJ whole genome shotgun (WGS) entry which is preliminary data.</text>
</comment>
<evidence type="ECO:0000256" key="5">
    <source>
        <dbReference type="ARBA" id="ARBA00023136"/>
    </source>
</evidence>
<protein>
    <submittedName>
        <fullName evidence="8">DMT family transporter</fullName>
    </submittedName>
</protein>
<evidence type="ECO:0000259" key="7">
    <source>
        <dbReference type="Pfam" id="PF00892"/>
    </source>
</evidence>
<dbReference type="Proteomes" id="UP000660380">
    <property type="component" value="Unassembled WGS sequence"/>
</dbReference>
<comment type="subcellular location">
    <subcellularLocation>
        <location evidence="1">Membrane</location>
        <topology evidence="1">Multi-pass membrane protein</topology>
    </subcellularLocation>
</comment>
<feature type="transmembrane region" description="Helical" evidence="6">
    <location>
        <begin position="196"/>
        <end position="214"/>
    </location>
</feature>
<keyword evidence="4 6" id="KW-1133">Transmembrane helix</keyword>
<dbReference type="Gene3D" id="1.10.3730.20">
    <property type="match status" value="1"/>
</dbReference>
<feature type="transmembrane region" description="Helical" evidence="6">
    <location>
        <begin position="42"/>
        <end position="59"/>
    </location>
</feature>
<dbReference type="Pfam" id="PF00892">
    <property type="entry name" value="EamA"/>
    <property type="match status" value="2"/>
</dbReference>
<dbReference type="PANTHER" id="PTHR32322">
    <property type="entry name" value="INNER MEMBRANE TRANSPORTER"/>
    <property type="match status" value="1"/>
</dbReference>
<feature type="transmembrane region" description="Helical" evidence="6">
    <location>
        <begin position="259"/>
        <end position="276"/>
    </location>
</feature>
<feature type="transmembrane region" description="Helical" evidence="6">
    <location>
        <begin position="282"/>
        <end position="300"/>
    </location>
</feature>
<evidence type="ECO:0000256" key="1">
    <source>
        <dbReference type="ARBA" id="ARBA00004141"/>
    </source>
</evidence>
<feature type="transmembrane region" description="Helical" evidence="6">
    <location>
        <begin position="167"/>
        <end position="184"/>
    </location>
</feature>
<keyword evidence="3 6" id="KW-0812">Transmembrane</keyword>
<feature type="transmembrane region" description="Helical" evidence="6">
    <location>
        <begin position="80"/>
        <end position="102"/>
    </location>
</feature>
<dbReference type="PANTHER" id="PTHR32322:SF2">
    <property type="entry name" value="EAMA DOMAIN-CONTAINING PROTEIN"/>
    <property type="match status" value="1"/>
</dbReference>
<dbReference type="InterPro" id="IPR037185">
    <property type="entry name" value="EmrE-like"/>
</dbReference>
<feature type="transmembrane region" description="Helical" evidence="6">
    <location>
        <begin position="108"/>
        <end position="130"/>
    </location>
</feature>
<evidence type="ECO:0000313" key="9">
    <source>
        <dbReference type="Proteomes" id="UP000660380"/>
    </source>
</evidence>
<gene>
    <name evidence="8" type="ORF">H6G81_34005</name>
</gene>
<dbReference type="RefSeq" id="WP_029636467.1">
    <property type="nucleotide sequence ID" value="NZ_JACJTA010000150.1"/>
</dbReference>
<evidence type="ECO:0000256" key="3">
    <source>
        <dbReference type="ARBA" id="ARBA00022692"/>
    </source>
</evidence>
<name>A0ABR8H1I1_9CYAN</name>
<sequence length="315" mass="34769">MLFNSYSKSAIALTSCFIGVFAISFGSIFAKLCSPELTPQGIAFGRLLVAAIAFSLWTGSKTAYQRVQSKPVENTPHHPMTLLLLPLAGMLWVMTLATMYWALDQTSVAITTALHNLAPIFTSLGAWWLWGQKFDRRFVLGLSLAIAGVFILELGEMQISASRVQGDGFAILSAVFLAAYLLILEHLRTKFASTTIQLWVCSAGALTSLPLILLNHEPVFPQSSQAWFAILSLAMVCQFFGHGLLTFSLTYLSSVTVSLVHLLEPVFSVLLAWVIFWEYLSFWTWVGFLVVLAGLYLTVLGEMPRDTLESDLERG</sequence>
<feature type="transmembrane region" description="Helical" evidence="6">
    <location>
        <begin position="226"/>
        <end position="247"/>
    </location>
</feature>
<reference evidence="8 9" key="1">
    <citation type="journal article" date="2020" name="ISME J.">
        <title>Comparative genomics reveals insights into cyanobacterial evolution and habitat adaptation.</title>
        <authorList>
            <person name="Chen M.Y."/>
            <person name="Teng W.K."/>
            <person name="Zhao L."/>
            <person name="Hu C.X."/>
            <person name="Zhou Y.K."/>
            <person name="Han B.P."/>
            <person name="Song L.R."/>
            <person name="Shu W.S."/>
        </authorList>
    </citation>
    <scope>NUCLEOTIDE SEQUENCE [LARGE SCALE GENOMIC DNA]</scope>
    <source>
        <strain evidence="8 9">FACHB-248</strain>
    </source>
</reference>
<comment type="similarity">
    <text evidence="2">Belongs to the EamA transporter family.</text>
</comment>
<feature type="domain" description="EamA" evidence="7">
    <location>
        <begin position="166"/>
        <end position="299"/>
    </location>
</feature>
<dbReference type="EMBL" id="JACJTA010000150">
    <property type="protein sequence ID" value="MBD2609374.1"/>
    <property type="molecule type" value="Genomic_DNA"/>
</dbReference>
<evidence type="ECO:0000313" key="8">
    <source>
        <dbReference type="EMBL" id="MBD2609374.1"/>
    </source>
</evidence>
<keyword evidence="9" id="KW-1185">Reference proteome</keyword>
<evidence type="ECO:0000256" key="2">
    <source>
        <dbReference type="ARBA" id="ARBA00007362"/>
    </source>
</evidence>
<dbReference type="InterPro" id="IPR050638">
    <property type="entry name" value="AA-Vitamin_Transporters"/>
</dbReference>
<evidence type="ECO:0000256" key="4">
    <source>
        <dbReference type="ARBA" id="ARBA00022989"/>
    </source>
</evidence>
<keyword evidence="5 6" id="KW-0472">Membrane</keyword>
<organism evidence="8 9">
    <name type="scientific">Scytonema hofmannii FACHB-248</name>
    <dbReference type="NCBI Taxonomy" id="1842502"/>
    <lineage>
        <taxon>Bacteria</taxon>
        <taxon>Bacillati</taxon>
        <taxon>Cyanobacteriota</taxon>
        <taxon>Cyanophyceae</taxon>
        <taxon>Nostocales</taxon>
        <taxon>Scytonemataceae</taxon>
        <taxon>Scytonema</taxon>
    </lineage>
</organism>
<dbReference type="SUPFAM" id="SSF103481">
    <property type="entry name" value="Multidrug resistance efflux transporter EmrE"/>
    <property type="match status" value="2"/>
</dbReference>
<feature type="transmembrane region" description="Helical" evidence="6">
    <location>
        <begin position="137"/>
        <end position="155"/>
    </location>
</feature>
<proteinExistence type="inferred from homology"/>
<dbReference type="InterPro" id="IPR000620">
    <property type="entry name" value="EamA_dom"/>
</dbReference>
<accession>A0ABR8H1I1</accession>
<feature type="domain" description="EamA" evidence="7">
    <location>
        <begin position="14"/>
        <end position="152"/>
    </location>
</feature>
<evidence type="ECO:0000256" key="6">
    <source>
        <dbReference type="SAM" id="Phobius"/>
    </source>
</evidence>